<proteinExistence type="predicted"/>
<dbReference type="Proteomes" id="UP000886520">
    <property type="component" value="Chromosome 1"/>
</dbReference>
<evidence type="ECO:0000313" key="1">
    <source>
        <dbReference type="EMBL" id="KAI5084912.1"/>
    </source>
</evidence>
<keyword evidence="2" id="KW-1185">Reference proteome</keyword>
<reference evidence="1" key="1">
    <citation type="submission" date="2021-01" db="EMBL/GenBank/DDBJ databases">
        <title>Adiantum capillus-veneris genome.</title>
        <authorList>
            <person name="Fang Y."/>
            <person name="Liao Q."/>
        </authorList>
    </citation>
    <scope>NUCLEOTIDE SEQUENCE</scope>
    <source>
        <strain evidence="1">H3</strain>
        <tissue evidence="1">Leaf</tissue>
    </source>
</reference>
<dbReference type="AlphaFoldDB" id="A0A9D4VGD2"/>
<accession>A0A9D4VGD2</accession>
<sequence length="153" mass="16807">MAQAVVERVDGGKVQELLERQGAKITAEQAIALASAIQARLAAATGAAAALLMQEFKVQYSCDQHLHFRLQIWGEDANFGGEGLANQPSHASACEVKVMGSLPPNLYSKTSYFIVEQDNLCFLDDHYQLFDLWPMHLPDAAPVVGTGRWVQHR</sequence>
<name>A0A9D4VGD2_ADICA</name>
<gene>
    <name evidence="1" type="ORF">GOP47_0001081</name>
</gene>
<protein>
    <submittedName>
        <fullName evidence="1">Uncharacterized protein</fullName>
    </submittedName>
</protein>
<comment type="caution">
    <text evidence="1">The sequence shown here is derived from an EMBL/GenBank/DDBJ whole genome shotgun (WGS) entry which is preliminary data.</text>
</comment>
<evidence type="ECO:0000313" key="2">
    <source>
        <dbReference type="Proteomes" id="UP000886520"/>
    </source>
</evidence>
<organism evidence="1 2">
    <name type="scientific">Adiantum capillus-veneris</name>
    <name type="common">Maidenhair fern</name>
    <dbReference type="NCBI Taxonomy" id="13818"/>
    <lineage>
        <taxon>Eukaryota</taxon>
        <taxon>Viridiplantae</taxon>
        <taxon>Streptophyta</taxon>
        <taxon>Embryophyta</taxon>
        <taxon>Tracheophyta</taxon>
        <taxon>Polypodiopsida</taxon>
        <taxon>Polypodiidae</taxon>
        <taxon>Polypodiales</taxon>
        <taxon>Pteridineae</taxon>
        <taxon>Pteridaceae</taxon>
        <taxon>Vittarioideae</taxon>
        <taxon>Adiantum</taxon>
    </lineage>
</organism>
<dbReference type="EMBL" id="JABFUD020000001">
    <property type="protein sequence ID" value="KAI5084912.1"/>
    <property type="molecule type" value="Genomic_DNA"/>
</dbReference>